<dbReference type="Gene3D" id="3.40.50.720">
    <property type="entry name" value="NAD(P)-binding Rossmann-like Domain"/>
    <property type="match status" value="1"/>
</dbReference>
<evidence type="ECO:0000256" key="8">
    <source>
        <dbReference type="ARBA" id="ARBA00023002"/>
    </source>
</evidence>
<dbReference type="EC" id="1.1.1.169" evidence="4 11"/>
<dbReference type="PANTHER" id="PTHR43765">
    <property type="entry name" value="2-DEHYDROPANTOATE 2-REDUCTASE-RELATED"/>
    <property type="match status" value="1"/>
</dbReference>
<evidence type="ECO:0000256" key="11">
    <source>
        <dbReference type="RuleBase" id="RU362068"/>
    </source>
</evidence>
<comment type="pathway">
    <text evidence="2 11">Cofactor biosynthesis; (R)-pantothenate biosynthesis; (R)-pantoate from 3-methyl-2-oxobutanoate: step 2/2.</text>
</comment>
<evidence type="ECO:0000259" key="12">
    <source>
        <dbReference type="Pfam" id="PF02558"/>
    </source>
</evidence>
<dbReference type="SUPFAM" id="SSF51735">
    <property type="entry name" value="NAD(P)-binding Rossmann-fold domains"/>
    <property type="match status" value="1"/>
</dbReference>
<evidence type="ECO:0000313" key="14">
    <source>
        <dbReference type="EMBL" id="BDZ38163.1"/>
    </source>
</evidence>
<keyword evidence="7 11" id="KW-0521">NADP</keyword>
<dbReference type="InterPro" id="IPR050838">
    <property type="entry name" value="Ketopantoate_reductase"/>
</dbReference>
<dbReference type="Pfam" id="PF02558">
    <property type="entry name" value="ApbA"/>
    <property type="match status" value="1"/>
</dbReference>
<comment type="similarity">
    <text evidence="3 11">Belongs to the ketopantoate reductase family.</text>
</comment>
<evidence type="ECO:0000256" key="1">
    <source>
        <dbReference type="ARBA" id="ARBA00002919"/>
    </source>
</evidence>
<dbReference type="PANTHER" id="PTHR43765:SF2">
    <property type="entry name" value="2-DEHYDROPANTOATE 2-REDUCTASE"/>
    <property type="match status" value="1"/>
</dbReference>
<dbReference type="Pfam" id="PF08546">
    <property type="entry name" value="ApbA_C"/>
    <property type="match status" value="1"/>
</dbReference>
<comment type="function">
    <text evidence="1 11">Catalyzes the NADPH-dependent reduction of ketopantoate into pantoic acid.</text>
</comment>
<evidence type="ECO:0000256" key="6">
    <source>
        <dbReference type="ARBA" id="ARBA00022655"/>
    </source>
</evidence>
<evidence type="ECO:0000256" key="4">
    <source>
        <dbReference type="ARBA" id="ARBA00013014"/>
    </source>
</evidence>
<evidence type="ECO:0000256" key="9">
    <source>
        <dbReference type="ARBA" id="ARBA00032024"/>
    </source>
</evidence>
<evidence type="ECO:0000256" key="7">
    <source>
        <dbReference type="ARBA" id="ARBA00022857"/>
    </source>
</evidence>
<dbReference type="SUPFAM" id="SSF48179">
    <property type="entry name" value="6-phosphogluconate dehydrogenase C-terminal domain-like"/>
    <property type="match status" value="1"/>
</dbReference>
<dbReference type="EMBL" id="AP027728">
    <property type="protein sequence ID" value="BDZ38163.1"/>
    <property type="molecule type" value="Genomic_DNA"/>
</dbReference>
<dbReference type="InterPro" id="IPR013328">
    <property type="entry name" value="6PGD_dom2"/>
</dbReference>
<accession>A0ABN6X292</accession>
<dbReference type="InterPro" id="IPR013332">
    <property type="entry name" value="KPR_N"/>
</dbReference>
<evidence type="ECO:0000256" key="2">
    <source>
        <dbReference type="ARBA" id="ARBA00004994"/>
    </source>
</evidence>
<evidence type="ECO:0000256" key="3">
    <source>
        <dbReference type="ARBA" id="ARBA00007870"/>
    </source>
</evidence>
<feature type="domain" description="Ketopantoate reductase N-terminal" evidence="12">
    <location>
        <begin position="1"/>
        <end position="147"/>
    </location>
</feature>
<sequence>MGCGAMGGVHAGELARAGHDVTVVDPSPAVLAQVRGEGLSIRKPDGQEYRVKLDARGTTDGIDAPDFLFFFVKAHFTAQAAREAARIIGEQTVVVTVQNGWGHGDVLAEVLPSSRIVVGVTRQGATPISPGVVLHYGSGETTLGSWSGSDLRAAQKTAELLDSAGLAASASPDALGMIWKKLVFNAGFSAVPSIIGRSAYALKELPDAMRLAVGVSAEAVQVASALGHTDITVQDHVLAPADRFFEKIEANAGAGGKPSMLVDIENRRRTEVDAINGAVLREAERLGLDLPLNRAVTALLKGIESSWEA</sequence>
<evidence type="ECO:0000256" key="5">
    <source>
        <dbReference type="ARBA" id="ARBA00019465"/>
    </source>
</evidence>
<evidence type="ECO:0000256" key="10">
    <source>
        <dbReference type="ARBA" id="ARBA00048793"/>
    </source>
</evidence>
<keyword evidence="6 11" id="KW-0566">Pantothenate biosynthesis</keyword>
<dbReference type="InterPro" id="IPR036291">
    <property type="entry name" value="NAD(P)-bd_dom_sf"/>
</dbReference>
<dbReference type="Gene3D" id="1.10.1040.10">
    <property type="entry name" value="N-(1-d-carboxylethyl)-l-norvaline Dehydrogenase, domain 2"/>
    <property type="match status" value="1"/>
</dbReference>
<proteinExistence type="inferred from homology"/>
<protein>
    <recommendedName>
        <fullName evidence="5 11">2-dehydropantoate 2-reductase</fullName>
        <ecNumber evidence="4 11">1.1.1.169</ecNumber>
    </recommendedName>
    <alternativeName>
        <fullName evidence="9 11">Ketopantoate reductase</fullName>
    </alternativeName>
</protein>
<dbReference type="InterPro" id="IPR013752">
    <property type="entry name" value="KPA_reductase"/>
</dbReference>
<organism evidence="14 15">
    <name type="scientific">Microbacterium suwonense</name>
    <dbReference type="NCBI Taxonomy" id="683047"/>
    <lineage>
        <taxon>Bacteria</taxon>
        <taxon>Bacillati</taxon>
        <taxon>Actinomycetota</taxon>
        <taxon>Actinomycetes</taxon>
        <taxon>Micrococcales</taxon>
        <taxon>Microbacteriaceae</taxon>
        <taxon>Microbacterium</taxon>
    </lineage>
</organism>
<feature type="domain" description="Ketopantoate reductase C-terminal" evidence="13">
    <location>
        <begin position="175"/>
        <end position="304"/>
    </location>
</feature>
<reference evidence="15" key="1">
    <citation type="journal article" date="2019" name="Int. J. Syst. Evol. Microbiol.">
        <title>The Global Catalogue of Microorganisms (GCM) 10K type strain sequencing project: providing services to taxonomists for standard genome sequencing and annotation.</title>
        <authorList>
            <consortium name="The Broad Institute Genomics Platform"/>
            <consortium name="The Broad Institute Genome Sequencing Center for Infectious Disease"/>
            <person name="Wu L."/>
            <person name="Ma J."/>
        </authorList>
    </citation>
    <scope>NUCLEOTIDE SEQUENCE [LARGE SCALE GENOMIC DNA]</scope>
    <source>
        <strain evidence="15">NBRC 106310</strain>
    </source>
</reference>
<gene>
    <name evidence="14" type="ORF">GCM10025863_07770</name>
</gene>
<evidence type="ECO:0000259" key="13">
    <source>
        <dbReference type="Pfam" id="PF08546"/>
    </source>
</evidence>
<name>A0ABN6X292_9MICO</name>
<keyword evidence="15" id="KW-1185">Reference proteome</keyword>
<dbReference type="InterPro" id="IPR008927">
    <property type="entry name" value="6-PGluconate_DH-like_C_sf"/>
</dbReference>
<comment type="catalytic activity">
    <reaction evidence="10 11">
        <text>(R)-pantoate + NADP(+) = 2-dehydropantoate + NADPH + H(+)</text>
        <dbReference type="Rhea" id="RHEA:16233"/>
        <dbReference type="ChEBI" id="CHEBI:11561"/>
        <dbReference type="ChEBI" id="CHEBI:15378"/>
        <dbReference type="ChEBI" id="CHEBI:15980"/>
        <dbReference type="ChEBI" id="CHEBI:57783"/>
        <dbReference type="ChEBI" id="CHEBI:58349"/>
        <dbReference type="EC" id="1.1.1.169"/>
    </reaction>
</comment>
<keyword evidence="8 11" id="KW-0560">Oxidoreductase</keyword>
<dbReference type="InterPro" id="IPR003710">
    <property type="entry name" value="ApbA"/>
</dbReference>
<evidence type="ECO:0000313" key="15">
    <source>
        <dbReference type="Proteomes" id="UP001321543"/>
    </source>
</evidence>
<dbReference type="Proteomes" id="UP001321543">
    <property type="component" value="Chromosome"/>
</dbReference>
<dbReference type="NCBIfam" id="TIGR00745">
    <property type="entry name" value="apbA_panE"/>
    <property type="match status" value="1"/>
</dbReference>